<evidence type="ECO:0000259" key="8">
    <source>
        <dbReference type="PROSITE" id="PS51296"/>
    </source>
</evidence>
<keyword evidence="10" id="KW-1185">Reference proteome</keyword>
<keyword evidence="1" id="KW-0349">Heme</keyword>
<keyword evidence="5" id="KW-0408">Iron</keyword>
<keyword evidence="6" id="KW-0411">Iron-sulfur</keyword>
<sequence>YLREVILEDKLGICGDLEKQMEDLVGTFFCEWTEVIKNPEKRALFAQFANTKDAVETVEAIHERGQTRPTYWAKESAHDDFRGTKWSALAWQPLAKTADFADSATGSSQAVKRGDTQLAIFKVKGDFYATQQMCPHKRAFVLSDGLIGDDVASGKTWVSCPMHKRNYELAGAHAGKCGNDDAANIATFPAEARDDGLVYVKLPPVDELDAVLGTAKWVVRASESEDPYVQLDKKLTRLQLKGRKGLQASHLPNGKGERAAANAILAGGERAAAGMDW</sequence>
<dbReference type="PANTHER" id="PTHR43809">
    <property type="entry name" value="NITRITE REDUCTASE (NADH) LARGE SUBUNIT"/>
    <property type="match status" value="1"/>
</dbReference>
<dbReference type="SUPFAM" id="SSF50022">
    <property type="entry name" value="ISP domain"/>
    <property type="match status" value="1"/>
</dbReference>
<evidence type="ECO:0000313" key="10">
    <source>
        <dbReference type="Proteomes" id="UP001357485"/>
    </source>
</evidence>
<dbReference type="InterPro" id="IPR012748">
    <property type="entry name" value="Rieske-like_NirD"/>
</dbReference>
<dbReference type="PROSITE" id="PS51296">
    <property type="entry name" value="RIESKE"/>
    <property type="match status" value="1"/>
</dbReference>
<feature type="domain" description="Rieske" evidence="8">
    <location>
        <begin position="95"/>
        <end position="199"/>
    </location>
</feature>
<name>A0ABR0LP69_9PEZI</name>
<evidence type="ECO:0000256" key="2">
    <source>
        <dbReference type="ARBA" id="ARBA00022714"/>
    </source>
</evidence>
<dbReference type="Gene3D" id="2.102.10.10">
    <property type="entry name" value="Rieske [2Fe-2S] iron-sulphur domain"/>
    <property type="match status" value="1"/>
</dbReference>
<protein>
    <recommendedName>
        <fullName evidence="8">Rieske domain-containing protein</fullName>
    </recommendedName>
</protein>
<evidence type="ECO:0000256" key="5">
    <source>
        <dbReference type="ARBA" id="ARBA00023004"/>
    </source>
</evidence>
<dbReference type="PANTHER" id="PTHR43809:SF1">
    <property type="entry name" value="NITRITE REDUCTASE (NADH) LARGE SUBUNIT"/>
    <property type="match status" value="1"/>
</dbReference>
<reference evidence="9 10" key="1">
    <citation type="submission" date="2023-08" db="EMBL/GenBank/DDBJ databases">
        <title>Black Yeasts Isolated from many extreme environments.</title>
        <authorList>
            <person name="Coleine C."/>
            <person name="Stajich J.E."/>
            <person name="Selbmann L."/>
        </authorList>
    </citation>
    <scope>NUCLEOTIDE SEQUENCE [LARGE SCALE GENOMIC DNA]</scope>
    <source>
        <strain evidence="9 10">CCFEE 536</strain>
    </source>
</reference>
<keyword evidence="7" id="KW-0534">Nitrate assimilation</keyword>
<proteinExistence type="predicted"/>
<accession>A0ABR0LP69</accession>
<dbReference type="Proteomes" id="UP001357485">
    <property type="component" value="Unassembled WGS sequence"/>
</dbReference>
<feature type="non-terminal residue" evidence="9">
    <location>
        <position position="1"/>
    </location>
</feature>
<dbReference type="Pfam" id="PF13806">
    <property type="entry name" value="Rieske_2"/>
    <property type="match status" value="1"/>
</dbReference>
<keyword evidence="3" id="KW-0479">Metal-binding</keyword>
<dbReference type="InterPro" id="IPR052034">
    <property type="entry name" value="NasD-like"/>
</dbReference>
<comment type="caution">
    <text evidence="9">The sequence shown here is derived from an EMBL/GenBank/DDBJ whole genome shotgun (WGS) entry which is preliminary data.</text>
</comment>
<organism evidence="9 10">
    <name type="scientific">Cryomyces antarcticus</name>
    <dbReference type="NCBI Taxonomy" id="329879"/>
    <lineage>
        <taxon>Eukaryota</taxon>
        <taxon>Fungi</taxon>
        <taxon>Dikarya</taxon>
        <taxon>Ascomycota</taxon>
        <taxon>Pezizomycotina</taxon>
        <taxon>Dothideomycetes</taxon>
        <taxon>Dothideomycetes incertae sedis</taxon>
        <taxon>Cryomyces</taxon>
    </lineage>
</organism>
<evidence type="ECO:0000313" key="9">
    <source>
        <dbReference type="EMBL" id="KAK5200802.1"/>
    </source>
</evidence>
<dbReference type="InterPro" id="IPR036922">
    <property type="entry name" value="Rieske_2Fe-2S_sf"/>
</dbReference>
<evidence type="ECO:0000256" key="4">
    <source>
        <dbReference type="ARBA" id="ARBA00023002"/>
    </source>
</evidence>
<dbReference type="InterPro" id="IPR017941">
    <property type="entry name" value="Rieske_2Fe-2S"/>
</dbReference>
<dbReference type="NCBIfam" id="TIGR02378">
    <property type="entry name" value="nirD_assim_sml"/>
    <property type="match status" value="1"/>
</dbReference>
<evidence type="ECO:0000256" key="1">
    <source>
        <dbReference type="ARBA" id="ARBA00022617"/>
    </source>
</evidence>
<dbReference type="EMBL" id="JAVRRA010017117">
    <property type="protein sequence ID" value="KAK5200802.1"/>
    <property type="molecule type" value="Genomic_DNA"/>
</dbReference>
<keyword evidence="2" id="KW-0001">2Fe-2S</keyword>
<keyword evidence="4" id="KW-0560">Oxidoreductase</keyword>
<evidence type="ECO:0000256" key="3">
    <source>
        <dbReference type="ARBA" id="ARBA00022723"/>
    </source>
</evidence>
<dbReference type="CDD" id="cd03529">
    <property type="entry name" value="Rieske_NirD"/>
    <property type="match status" value="1"/>
</dbReference>
<evidence type="ECO:0000256" key="6">
    <source>
        <dbReference type="ARBA" id="ARBA00023014"/>
    </source>
</evidence>
<evidence type="ECO:0000256" key="7">
    <source>
        <dbReference type="ARBA" id="ARBA00023063"/>
    </source>
</evidence>
<gene>
    <name evidence="9" type="ORF">LTR16_004851</name>
</gene>